<gene>
    <name evidence="1" type="ORF">AVEN_35422_1</name>
</gene>
<dbReference type="AlphaFoldDB" id="A0A4Y2NPF0"/>
<proteinExistence type="predicted"/>
<accession>A0A4Y2NPF0</accession>
<comment type="caution">
    <text evidence="1">The sequence shown here is derived from an EMBL/GenBank/DDBJ whole genome shotgun (WGS) entry which is preliminary data.</text>
</comment>
<evidence type="ECO:0000313" key="1">
    <source>
        <dbReference type="EMBL" id="GBN40804.1"/>
    </source>
</evidence>
<sequence length="125" mass="13703">MGLDFVPTSTGGMGPELEIKHLNPNSVCTCSLQMVNSSLSRSSGYRLSSASTTSFLVKLRQLRLPGGKVSASVPHGSRFQRYMDDDKIYGKDSGFKDIGKMYVGQVDIKSEVESQLSSFWDEAEL</sequence>
<protein>
    <submittedName>
        <fullName evidence="1">Uncharacterized protein</fullName>
    </submittedName>
</protein>
<evidence type="ECO:0000313" key="2">
    <source>
        <dbReference type="Proteomes" id="UP000499080"/>
    </source>
</evidence>
<dbReference type="Proteomes" id="UP000499080">
    <property type="component" value="Unassembled WGS sequence"/>
</dbReference>
<dbReference type="EMBL" id="BGPR01009557">
    <property type="protein sequence ID" value="GBN40804.1"/>
    <property type="molecule type" value="Genomic_DNA"/>
</dbReference>
<name>A0A4Y2NPF0_ARAVE</name>
<reference evidence="1 2" key="1">
    <citation type="journal article" date="2019" name="Sci. Rep.">
        <title>Orb-weaving spider Araneus ventricosus genome elucidates the spidroin gene catalogue.</title>
        <authorList>
            <person name="Kono N."/>
            <person name="Nakamura H."/>
            <person name="Ohtoshi R."/>
            <person name="Moran D.A.P."/>
            <person name="Shinohara A."/>
            <person name="Yoshida Y."/>
            <person name="Fujiwara M."/>
            <person name="Mori M."/>
            <person name="Tomita M."/>
            <person name="Arakawa K."/>
        </authorList>
    </citation>
    <scope>NUCLEOTIDE SEQUENCE [LARGE SCALE GENOMIC DNA]</scope>
</reference>
<organism evidence="1 2">
    <name type="scientific">Araneus ventricosus</name>
    <name type="common">Orbweaver spider</name>
    <name type="synonym">Epeira ventricosa</name>
    <dbReference type="NCBI Taxonomy" id="182803"/>
    <lineage>
        <taxon>Eukaryota</taxon>
        <taxon>Metazoa</taxon>
        <taxon>Ecdysozoa</taxon>
        <taxon>Arthropoda</taxon>
        <taxon>Chelicerata</taxon>
        <taxon>Arachnida</taxon>
        <taxon>Araneae</taxon>
        <taxon>Araneomorphae</taxon>
        <taxon>Entelegynae</taxon>
        <taxon>Araneoidea</taxon>
        <taxon>Araneidae</taxon>
        <taxon>Araneus</taxon>
    </lineage>
</organism>
<keyword evidence="2" id="KW-1185">Reference proteome</keyword>